<evidence type="ECO:0000259" key="4">
    <source>
        <dbReference type="Pfam" id="PF07635"/>
    </source>
</evidence>
<dbReference type="InterPro" id="IPR011429">
    <property type="entry name" value="Cyt_c_Planctomycete-type"/>
</dbReference>
<dbReference type="InterPro" id="IPR022655">
    <property type="entry name" value="DUF1553"/>
</dbReference>
<evidence type="ECO:0000256" key="1">
    <source>
        <dbReference type="SAM" id="SignalP"/>
    </source>
</evidence>
<dbReference type="InterPro" id="IPR013320">
    <property type="entry name" value="ConA-like_dom_sf"/>
</dbReference>
<organism evidence="5 6">
    <name type="scientific">Flavilitoribacter nigricans (strain ATCC 23147 / DSM 23189 / NBRC 102662 / NCIMB 1420 / SS-2)</name>
    <name type="common">Lewinella nigricans</name>
    <dbReference type="NCBI Taxonomy" id="1122177"/>
    <lineage>
        <taxon>Bacteria</taxon>
        <taxon>Pseudomonadati</taxon>
        <taxon>Bacteroidota</taxon>
        <taxon>Saprospiria</taxon>
        <taxon>Saprospirales</taxon>
        <taxon>Lewinellaceae</taxon>
        <taxon>Flavilitoribacter</taxon>
    </lineage>
</organism>
<feature type="domain" description="Cytochrome C Planctomycete-type" evidence="4">
    <location>
        <begin position="56"/>
        <end position="118"/>
    </location>
</feature>
<feature type="signal peptide" evidence="1">
    <location>
        <begin position="1"/>
        <end position="21"/>
    </location>
</feature>
<reference evidence="5 6" key="1">
    <citation type="submission" date="2017-10" db="EMBL/GenBank/DDBJ databases">
        <title>The draft genome sequence of Lewinella nigricans NBRC 102662.</title>
        <authorList>
            <person name="Wang K."/>
        </authorList>
    </citation>
    <scope>NUCLEOTIDE SEQUENCE [LARGE SCALE GENOMIC DNA]</scope>
    <source>
        <strain evidence="5 6">NBRC 102662</strain>
    </source>
</reference>
<protein>
    <recommendedName>
        <fullName evidence="7">DUF1553 domain-containing protein</fullName>
    </recommendedName>
</protein>
<dbReference type="GO" id="GO:0020037">
    <property type="term" value="F:heme binding"/>
    <property type="evidence" value="ECO:0007669"/>
    <property type="project" value="InterPro"/>
</dbReference>
<evidence type="ECO:0000313" key="5">
    <source>
        <dbReference type="EMBL" id="PHN06472.1"/>
    </source>
</evidence>
<dbReference type="Pfam" id="PF07587">
    <property type="entry name" value="PSD1"/>
    <property type="match status" value="1"/>
</dbReference>
<dbReference type="InterPro" id="IPR011444">
    <property type="entry name" value="DUF1549"/>
</dbReference>
<dbReference type="InterPro" id="IPR036909">
    <property type="entry name" value="Cyt_c-like_dom_sf"/>
</dbReference>
<dbReference type="PANTHER" id="PTHR35889:SF3">
    <property type="entry name" value="F-BOX DOMAIN-CONTAINING PROTEIN"/>
    <property type="match status" value="1"/>
</dbReference>
<dbReference type="RefSeq" id="WP_099150456.1">
    <property type="nucleotide sequence ID" value="NZ_PDUD01000018.1"/>
</dbReference>
<dbReference type="PROSITE" id="PS51257">
    <property type="entry name" value="PROKAR_LIPOPROTEIN"/>
    <property type="match status" value="1"/>
</dbReference>
<dbReference type="Pfam" id="PF07583">
    <property type="entry name" value="PSCyt2"/>
    <property type="match status" value="1"/>
</dbReference>
<dbReference type="SUPFAM" id="SSF49899">
    <property type="entry name" value="Concanavalin A-like lectins/glucanases"/>
    <property type="match status" value="1"/>
</dbReference>
<comment type="caution">
    <text evidence="5">The sequence shown here is derived from an EMBL/GenBank/DDBJ whole genome shotgun (WGS) entry which is preliminary data.</text>
</comment>
<evidence type="ECO:0008006" key="7">
    <source>
        <dbReference type="Google" id="ProtNLM"/>
    </source>
</evidence>
<accession>A0A2D0ND96</accession>
<dbReference type="AlphaFoldDB" id="A0A2D0ND96"/>
<dbReference type="SUPFAM" id="SSF46626">
    <property type="entry name" value="Cytochrome c"/>
    <property type="match status" value="1"/>
</dbReference>
<feature type="chain" id="PRO_5013288366" description="DUF1553 domain-containing protein" evidence="1">
    <location>
        <begin position="22"/>
        <end position="1075"/>
    </location>
</feature>
<keyword evidence="1" id="KW-0732">Signal</keyword>
<dbReference type="Gene3D" id="2.60.120.200">
    <property type="match status" value="1"/>
</dbReference>
<evidence type="ECO:0000259" key="3">
    <source>
        <dbReference type="Pfam" id="PF07587"/>
    </source>
</evidence>
<dbReference type="GO" id="GO:0009055">
    <property type="term" value="F:electron transfer activity"/>
    <property type="evidence" value="ECO:0007669"/>
    <property type="project" value="InterPro"/>
</dbReference>
<keyword evidence="6" id="KW-1185">Reference proteome</keyword>
<dbReference type="GO" id="GO:0005975">
    <property type="term" value="P:carbohydrate metabolic process"/>
    <property type="evidence" value="ECO:0007669"/>
    <property type="project" value="UniProtKB-ARBA"/>
</dbReference>
<name>A0A2D0ND96_FLAN2</name>
<dbReference type="OrthoDB" id="1450284at2"/>
<dbReference type="PANTHER" id="PTHR35889">
    <property type="entry name" value="CYCLOINULO-OLIGOSACCHARIDE FRUCTANOTRANSFERASE-RELATED"/>
    <property type="match status" value="1"/>
</dbReference>
<feature type="domain" description="DUF1549" evidence="2">
    <location>
        <begin position="167"/>
        <end position="373"/>
    </location>
</feature>
<dbReference type="Pfam" id="PF13385">
    <property type="entry name" value="Laminin_G_3"/>
    <property type="match status" value="1"/>
</dbReference>
<dbReference type="Pfam" id="PF07635">
    <property type="entry name" value="PSCyt1"/>
    <property type="match status" value="1"/>
</dbReference>
<evidence type="ECO:0000313" key="6">
    <source>
        <dbReference type="Proteomes" id="UP000223913"/>
    </source>
</evidence>
<proteinExistence type="predicted"/>
<dbReference type="GO" id="GO:0004553">
    <property type="term" value="F:hydrolase activity, hydrolyzing O-glycosyl compounds"/>
    <property type="evidence" value="ECO:0007669"/>
    <property type="project" value="UniProtKB-ARBA"/>
</dbReference>
<sequence>MNRSYPLQSCFLLISLGLMLASCGGELPEDVTAAADKLPEKVDFNFHIKPILSDRCFACHGPDANKREAELRLDIAENAYAALASGNGFALVPGKVAKSQVYHRILSDDPELMMPPPESNLTLSAEEKALLVRWIDQGAEYRDHWAFIPPRKEALPEVEQSEWVNNEIDRFILSRLERENIAPSDRARKEQLIRRLTFDLTGLPPTLAEIDAFLSDERPNAYENLVDRLLASPAYGERMAAHWMDVARYADSEGYLDDFWRRMWPWRDWVIEAFNKNLPYDQFVLWQIGGDQIPDASHEQVLATGFNRNHKHNSEGGIIPEEFRIENVADRTNTLGKAFMGLTLGCARCHDHKYDPISQQDYYQLFGFFNSTNERGDGILGNGAIDPGPTLPLTREETREIVRFIENKIDQKKEILETARDKSDPDFSRWDDQAVDGQLADAIRDKRVARYTFDAIKDHRFTNEVHPDQRGSFWETSVVPGHQGEALQMESGGTVNFPGDGITFERTEPFSFSFYINTPKAFEEANVIFNANSRVQGYRGYDVVIDSNHVSFRINHAWPYQSLHVESVNELPLNEWVQLTFTYDGSSRAEGIRMYWDGEPVATRIIHNRIYRSAIPRNGTYIYIPYNGMGAGNRHYDADFAGGKIDDVQVFNNELSPVEVAYVYDPKPALAKWRSDQQGRRAFYRLNHDPAIAAARDSLQFWHRKHLATIDTVTEIMVMGDLEQPRPTYLLERGEYDKPGEPVEPDVPSSILSWDEDLPRNRYGLGQWLIDKNNPLTARVMVNRLWQLVFGRGIVRTSEDFGNQGELPTHPELLDWLAVTFMDNDWDMKHMLKLMVMSATYQQSSVVRPELRELDPDNRLLARAPRYRWDAEMVRDNALAVSGLLINEVGGPGVFPYQPQGLWREVSNHPWGPFYHADNGDGLYRRSLYTIWKRNVPPPYMLIFDANDRNQCEVRRQNSSTPLQALVLLNDPQMVEASRMLAQRSLLETGADPEMAVEKAFRRLTSRPPTPKEQAILDRQYQEELAYFRDRPEALREYVSVGEAGLSQKVDPVALAALSVVCNTVMNTTEAYYKN</sequence>
<evidence type="ECO:0000259" key="2">
    <source>
        <dbReference type="Pfam" id="PF07583"/>
    </source>
</evidence>
<dbReference type="EMBL" id="PDUD01000018">
    <property type="protein sequence ID" value="PHN06472.1"/>
    <property type="molecule type" value="Genomic_DNA"/>
</dbReference>
<feature type="domain" description="DUF1553" evidence="3">
    <location>
        <begin position="761"/>
        <end position="1019"/>
    </location>
</feature>
<gene>
    <name evidence="5" type="ORF">CRP01_12960</name>
</gene>
<dbReference type="Proteomes" id="UP000223913">
    <property type="component" value="Unassembled WGS sequence"/>
</dbReference>